<proteinExistence type="predicted"/>
<keyword evidence="1" id="KW-0812">Transmembrane</keyword>
<protein>
    <recommendedName>
        <fullName evidence="3">PQ-loop repeat-containing protein</fullName>
    </recommendedName>
</protein>
<feature type="transmembrane region" description="Helical" evidence="1">
    <location>
        <begin position="31"/>
        <end position="52"/>
    </location>
</feature>
<feature type="transmembrane region" description="Helical" evidence="1">
    <location>
        <begin position="58"/>
        <end position="77"/>
    </location>
</feature>
<gene>
    <name evidence="2" type="ORF">UFOVP449_243</name>
</gene>
<sequence length="89" mass="10499">METMGYIGGLLLAICGIPEVIRTVKDKRCHLGWPFLLLWFFGEVFMIIYTVHLWDFPLMFNYLFNIVLVGIMLYYKIKNLKYGSVLRNS</sequence>
<evidence type="ECO:0008006" key="3">
    <source>
        <dbReference type="Google" id="ProtNLM"/>
    </source>
</evidence>
<keyword evidence="1" id="KW-0472">Membrane</keyword>
<accession>A0A6J5MF26</accession>
<dbReference type="EMBL" id="LR796420">
    <property type="protein sequence ID" value="CAB4143656.1"/>
    <property type="molecule type" value="Genomic_DNA"/>
</dbReference>
<organism evidence="2">
    <name type="scientific">uncultured Caudovirales phage</name>
    <dbReference type="NCBI Taxonomy" id="2100421"/>
    <lineage>
        <taxon>Viruses</taxon>
        <taxon>Duplodnaviria</taxon>
        <taxon>Heunggongvirae</taxon>
        <taxon>Uroviricota</taxon>
        <taxon>Caudoviricetes</taxon>
        <taxon>Peduoviridae</taxon>
        <taxon>Maltschvirus</taxon>
        <taxon>Maltschvirus maltsch</taxon>
    </lineage>
</organism>
<dbReference type="Gene3D" id="1.20.1280.290">
    <property type="match status" value="1"/>
</dbReference>
<evidence type="ECO:0000313" key="2">
    <source>
        <dbReference type="EMBL" id="CAB4143656.1"/>
    </source>
</evidence>
<feature type="transmembrane region" description="Helical" evidence="1">
    <location>
        <begin position="6"/>
        <end position="24"/>
    </location>
</feature>
<reference evidence="2" key="1">
    <citation type="submission" date="2020-04" db="EMBL/GenBank/DDBJ databases">
        <authorList>
            <person name="Chiriac C."/>
            <person name="Salcher M."/>
            <person name="Ghai R."/>
            <person name="Kavagutti S V."/>
        </authorList>
    </citation>
    <scope>NUCLEOTIDE SEQUENCE</scope>
</reference>
<evidence type="ECO:0000256" key="1">
    <source>
        <dbReference type="SAM" id="Phobius"/>
    </source>
</evidence>
<name>A0A6J5MF26_9CAUD</name>
<keyword evidence="1" id="KW-1133">Transmembrane helix</keyword>